<reference evidence="2" key="1">
    <citation type="submission" date="2018-01" db="EMBL/GenBank/DDBJ databases">
        <title>An insight into the sialome of Amazonian anophelines.</title>
        <authorList>
            <person name="Ribeiro J.M."/>
            <person name="Scarpassa V."/>
            <person name="Calvo E."/>
        </authorList>
    </citation>
    <scope>NUCLEOTIDE SEQUENCE</scope>
</reference>
<organism evidence="2">
    <name type="scientific">Anopheles darlingi</name>
    <name type="common">Mosquito</name>
    <dbReference type="NCBI Taxonomy" id="43151"/>
    <lineage>
        <taxon>Eukaryota</taxon>
        <taxon>Metazoa</taxon>
        <taxon>Ecdysozoa</taxon>
        <taxon>Arthropoda</taxon>
        <taxon>Hexapoda</taxon>
        <taxon>Insecta</taxon>
        <taxon>Pterygota</taxon>
        <taxon>Neoptera</taxon>
        <taxon>Endopterygota</taxon>
        <taxon>Diptera</taxon>
        <taxon>Nematocera</taxon>
        <taxon>Culicoidea</taxon>
        <taxon>Culicidae</taxon>
        <taxon>Anophelinae</taxon>
        <taxon>Anopheles</taxon>
    </lineage>
</organism>
<dbReference type="EMBL" id="GGFL01007916">
    <property type="protein sequence ID" value="MBW72094.1"/>
    <property type="molecule type" value="Transcribed_RNA"/>
</dbReference>
<keyword evidence="1" id="KW-0732">Signal</keyword>
<feature type="chain" id="PRO_5014753338" evidence="1">
    <location>
        <begin position="20"/>
        <end position="142"/>
    </location>
</feature>
<dbReference type="AlphaFoldDB" id="A0A2M4D3D1"/>
<feature type="signal peptide" evidence="1">
    <location>
        <begin position="1"/>
        <end position="19"/>
    </location>
</feature>
<proteinExistence type="predicted"/>
<evidence type="ECO:0000313" key="2">
    <source>
        <dbReference type="EMBL" id="MBW72094.1"/>
    </source>
</evidence>
<name>A0A2M4D3D1_ANODA</name>
<accession>A0A2M4D3D1</accession>
<sequence length="142" mass="16215">MMLLPLLLLLMAMVQLPETTLWVWVYFFHRSSWTVATPWTHTWTCADKCQLQLKSSATHPSVPHSLIRFRQRIPVARTVAVGLVLVFHFPLYEDRRHQPPVGAAAKSMAEGGIGLLLREEIYEILGQKQKSKIASRHITVCN</sequence>
<protein>
    <submittedName>
        <fullName evidence="2">Putative secreted protein</fullName>
    </submittedName>
</protein>
<evidence type="ECO:0000256" key="1">
    <source>
        <dbReference type="SAM" id="SignalP"/>
    </source>
</evidence>